<protein>
    <recommendedName>
        <fullName evidence="7">Major facilitator superfamily (MFS) profile domain-containing protein</fullName>
    </recommendedName>
</protein>
<keyword evidence="5 6" id="KW-0472">Membrane</keyword>
<evidence type="ECO:0000256" key="3">
    <source>
        <dbReference type="ARBA" id="ARBA00022692"/>
    </source>
</evidence>
<feature type="transmembrane region" description="Helical" evidence="6">
    <location>
        <begin position="79"/>
        <end position="98"/>
    </location>
</feature>
<dbReference type="InterPro" id="IPR020846">
    <property type="entry name" value="MFS_dom"/>
</dbReference>
<name>A0A381P1N9_9ZZZZ</name>
<dbReference type="GO" id="GO:0022857">
    <property type="term" value="F:transmembrane transporter activity"/>
    <property type="evidence" value="ECO:0007669"/>
    <property type="project" value="InterPro"/>
</dbReference>
<organism evidence="8">
    <name type="scientific">marine metagenome</name>
    <dbReference type="NCBI Taxonomy" id="408172"/>
    <lineage>
        <taxon>unclassified sequences</taxon>
        <taxon>metagenomes</taxon>
        <taxon>ecological metagenomes</taxon>
    </lineage>
</organism>
<dbReference type="Pfam" id="PF07690">
    <property type="entry name" value="MFS_1"/>
    <property type="match status" value="1"/>
</dbReference>
<dbReference type="PROSITE" id="PS50850">
    <property type="entry name" value="MFS"/>
    <property type="match status" value="1"/>
</dbReference>
<keyword evidence="2" id="KW-0813">Transport</keyword>
<evidence type="ECO:0000256" key="6">
    <source>
        <dbReference type="SAM" id="Phobius"/>
    </source>
</evidence>
<accession>A0A381P1N9</accession>
<gene>
    <name evidence="8" type="ORF">METZ01_LOCUS13271</name>
</gene>
<dbReference type="PANTHER" id="PTHR23505">
    <property type="entry name" value="SPINSTER"/>
    <property type="match status" value="1"/>
</dbReference>
<feature type="transmembrane region" description="Helical" evidence="6">
    <location>
        <begin position="164"/>
        <end position="187"/>
    </location>
</feature>
<dbReference type="GO" id="GO:0016020">
    <property type="term" value="C:membrane"/>
    <property type="evidence" value="ECO:0007669"/>
    <property type="project" value="UniProtKB-SubCell"/>
</dbReference>
<dbReference type="Gene3D" id="1.20.1250.20">
    <property type="entry name" value="MFS general substrate transporter like domains"/>
    <property type="match status" value="1"/>
</dbReference>
<feature type="transmembrane region" description="Helical" evidence="6">
    <location>
        <begin position="295"/>
        <end position="314"/>
    </location>
</feature>
<feature type="transmembrane region" description="Helical" evidence="6">
    <location>
        <begin position="394"/>
        <end position="412"/>
    </location>
</feature>
<dbReference type="EMBL" id="UINC01000742">
    <property type="protein sequence ID" value="SUZ60417.1"/>
    <property type="molecule type" value="Genomic_DNA"/>
</dbReference>
<proteinExistence type="predicted"/>
<keyword evidence="4 6" id="KW-1133">Transmembrane helix</keyword>
<dbReference type="SUPFAM" id="SSF103473">
    <property type="entry name" value="MFS general substrate transporter"/>
    <property type="match status" value="1"/>
</dbReference>
<feature type="transmembrane region" description="Helical" evidence="6">
    <location>
        <begin position="12"/>
        <end position="39"/>
    </location>
</feature>
<feature type="transmembrane region" description="Helical" evidence="6">
    <location>
        <begin position="261"/>
        <end position="283"/>
    </location>
</feature>
<evidence type="ECO:0000313" key="8">
    <source>
        <dbReference type="EMBL" id="SUZ60417.1"/>
    </source>
</evidence>
<evidence type="ECO:0000256" key="2">
    <source>
        <dbReference type="ARBA" id="ARBA00022448"/>
    </source>
</evidence>
<reference evidence="8" key="1">
    <citation type="submission" date="2018-05" db="EMBL/GenBank/DDBJ databases">
        <authorList>
            <person name="Lanie J.A."/>
            <person name="Ng W.-L."/>
            <person name="Kazmierczak K.M."/>
            <person name="Andrzejewski T.M."/>
            <person name="Davidsen T.M."/>
            <person name="Wayne K.J."/>
            <person name="Tettelin H."/>
            <person name="Glass J.I."/>
            <person name="Rusch D."/>
            <person name="Podicherti R."/>
            <person name="Tsui H.-C.T."/>
            <person name="Winkler M.E."/>
        </authorList>
    </citation>
    <scope>NUCLEOTIDE SEQUENCE</scope>
</reference>
<feature type="transmembrane region" description="Helical" evidence="6">
    <location>
        <begin position="51"/>
        <end position="72"/>
    </location>
</feature>
<keyword evidence="3 6" id="KW-0812">Transmembrane</keyword>
<feature type="transmembrane region" description="Helical" evidence="6">
    <location>
        <begin position="137"/>
        <end position="158"/>
    </location>
</feature>
<feature type="domain" description="Major facilitator superfamily (MFS) profile" evidence="7">
    <location>
        <begin position="13"/>
        <end position="416"/>
    </location>
</feature>
<dbReference type="InterPro" id="IPR036259">
    <property type="entry name" value="MFS_trans_sf"/>
</dbReference>
<dbReference type="PANTHER" id="PTHR23505:SF79">
    <property type="entry name" value="PROTEIN SPINSTER"/>
    <property type="match status" value="1"/>
</dbReference>
<sequence>MNDQSPNKKDYIFLSFLILLNVMNFVDRQLLASFANFIIPDLSLTNTQYGILTGFGFLFFYSIMGLFMGVLADRFHRPRLIAVGVALWSILTSVSGIAKSFVGLLIPRMFIGVGESILTPTSLSLLGDRFPKKNMGFISGAYYLGIPIGAGLSFIIAGHLGPIIGWRMCFYILGGIGLFFALIMFFIKETPRKVISGTQIEQKPKFKQIRRDLYKALKDSPALTLCIYGGVVFHLVLGSAVYDQVWYVQERGFARAEIAQYTGYIVVVFGIIGNLFGGIGSDWFTEKFNLGRPMFLFWLLLFLLPFNILGRLVWPDNPMFWIAMMLGSFQLGAIYGPTFSTVQELAPPHIKATVIAFFILNLNMIGMFLGTTVSGIVIDYLISINVSEPYTKTLLSFTLISALSIPLFWLSGKKYKRVIDKD</sequence>
<feature type="transmembrane region" description="Helical" evidence="6">
    <location>
        <begin position="220"/>
        <end position="241"/>
    </location>
</feature>
<evidence type="ECO:0000256" key="5">
    <source>
        <dbReference type="ARBA" id="ARBA00023136"/>
    </source>
</evidence>
<feature type="transmembrane region" description="Helical" evidence="6">
    <location>
        <begin position="354"/>
        <end position="382"/>
    </location>
</feature>
<evidence type="ECO:0000259" key="7">
    <source>
        <dbReference type="PROSITE" id="PS50850"/>
    </source>
</evidence>
<comment type="subcellular location">
    <subcellularLocation>
        <location evidence="1">Membrane</location>
        <topology evidence="1">Multi-pass membrane protein</topology>
    </subcellularLocation>
</comment>
<dbReference type="InterPro" id="IPR044770">
    <property type="entry name" value="MFS_spinster-like"/>
</dbReference>
<dbReference type="AlphaFoldDB" id="A0A381P1N9"/>
<dbReference type="InterPro" id="IPR011701">
    <property type="entry name" value="MFS"/>
</dbReference>
<evidence type="ECO:0000256" key="1">
    <source>
        <dbReference type="ARBA" id="ARBA00004141"/>
    </source>
</evidence>
<evidence type="ECO:0000256" key="4">
    <source>
        <dbReference type="ARBA" id="ARBA00022989"/>
    </source>
</evidence>